<sequence>MSNKREEINAILDEVENKAYRRGWEEAVKEIKDLALQRLANRQQAVELEETENYNERWREGDQGEGQV</sequence>
<dbReference type="EMBL" id="LAZR01068601">
    <property type="protein sequence ID" value="KKK49334.1"/>
    <property type="molecule type" value="Genomic_DNA"/>
</dbReference>
<organism evidence="1">
    <name type="scientific">marine sediment metagenome</name>
    <dbReference type="NCBI Taxonomy" id="412755"/>
    <lineage>
        <taxon>unclassified sequences</taxon>
        <taxon>metagenomes</taxon>
        <taxon>ecological metagenomes</taxon>
    </lineage>
</organism>
<evidence type="ECO:0000313" key="1">
    <source>
        <dbReference type="EMBL" id="KKK49334.1"/>
    </source>
</evidence>
<gene>
    <name evidence="1" type="ORF">LCGC14_3136120</name>
</gene>
<dbReference type="AlphaFoldDB" id="A0A0F8Y591"/>
<protein>
    <submittedName>
        <fullName evidence="1">Uncharacterized protein</fullName>
    </submittedName>
</protein>
<name>A0A0F8Y591_9ZZZZ</name>
<comment type="caution">
    <text evidence="1">The sequence shown here is derived from an EMBL/GenBank/DDBJ whole genome shotgun (WGS) entry which is preliminary data.</text>
</comment>
<reference evidence="1" key="1">
    <citation type="journal article" date="2015" name="Nature">
        <title>Complex archaea that bridge the gap between prokaryotes and eukaryotes.</title>
        <authorList>
            <person name="Spang A."/>
            <person name="Saw J.H."/>
            <person name="Jorgensen S.L."/>
            <person name="Zaremba-Niedzwiedzka K."/>
            <person name="Martijn J."/>
            <person name="Lind A.E."/>
            <person name="van Eijk R."/>
            <person name="Schleper C."/>
            <person name="Guy L."/>
            <person name="Ettema T.J."/>
        </authorList>
    </citation>
    <scope>NUCLEOTIDE SEQUENCE</scope>
</reference>
<accession>A0A0F8Y591</accession>
<proteinExistence type="predicted"/>